<dbReference type="Pfam" id="PF08786">
    <property type="entry name" value="DcrB"/>
    <property type="match status" value="1"/>
</dbReference>
<dbReference type="Proteomes" id="UP000075787">
    <property type="component" value="Unassembled WGS sequence"/>
</dbReference>
<dbReference type="InterPro" id="IPR016123">
    <property type="entry name" value="Mog1/PsbP_a/b/a-sand"/>
</dbReference>
<name>A0A161Q4A2_9PROT</name>
<gene>
    <name evidence="1" type="ORF">AUP44_27365</name>
</gene>
<dbReference type="AlphaFoldDB" id="A0A161Q4A2"/>
<dbReference type="Gene3D" id="3.40.1000.10">
    <property type="entry name" value="Mog1/PsbP, alpha/beta/alpha sandwich"/>
    <property type="match status" value="1"/>
</dbReference>
<evidence type="ECO:0000313" key="1">
    <source>
        <dbReference type="EMBL" id="KYO52846.1"/>
    </source>
</evidence>
<dbReference type="GeneID" id="97238885"/>
<dbReference type="OrthoDB" id="8775251at2"/>
<proteinExistence type="predicted"/>
<organism evidence="1 2">
    <name type="scientific">Tistrella mobilis</name>
    <dbReference type="NCBI Taxonomy" id="171437"/>
    <lineage>
        <taxon>Bacteria</taxon>
        <taxon>Pseudomonadati</taxon>
        <taxon>Pseudomonadota</taxon>
        <taxon>Alphaproteobacteria</taxon>
        <taxon>Geminicoccales</taxon>
        <taxon>Geminicoccaceae</taxon>
        <taxon>Tistrella</taxon>
    </lineage>
</organism>
<comment type="caution">
    <text evidence="1">The sequence shown here is derived from an EMBL/GenBank/DDBJ whole genome shotgun (WGS) entry which is preliminary data.</text>
</comment>
<dbReference type="InterPro" id="IPR014894">
    <property type="entry name" value="DcrB/EagT6"/>
</dbReference>
<dbReference type="EMBL" id="LPZR01000138">
    <property type="protein sequence ID" value="KYO52846.1"/>
    <property type="molecule type" value="Genomic_DNA"/>
</dbReference>
<evidence type="ECO:0008006" key="3">
    <source>
        <dbReference type="Google" id="ProtNLM"/>
    </source>
</evidence>
<reference evidence="1 2" key="1">
    <citation type="submission" date="2015-12" db="EMBL/GenBank/DDBJ databases">
        <title>Genome sequence of Tistrella mobilis MCCC 1A02139.</title>
        <authorList>
            <person name="Lu L."/>
            <person name="Lai Q."/>
            <person name="Shao Z."/>
            <person name="Qian P."/>
        </authorList>
    </citation>
    <scope>NUCLEOTIDE SEQUENCE [LARGE SCALE GENOMIC DNA]</scope>
    <source>
        <strain evidence="1 2">MCCC 1A02139</strain>
    </source>
</reference>
<sequence length="137" mass="15061">MYALQEGHLDLPTDWEDQSVNVFAPPGAKSQGLSLVVTREPLPPATDIRAYAEAEVKRMGKELKAFSLLARHPLEIGGEAIEAYEVRWKSDKGLVHQLLAAVEADGRALIFTATKPVDMAPALRDRLLAVIQSFRKA</sequence>
<dbReference type="RefSeq" id="WP_062763850.1">
    <property type="nucleotide sequence ID" value="NZ_CP121042.1"/>
</dbReference>
<protein>
    <recommendedName>
        <fullName evidence="3">DUF1795 domain-containing protein</fullName>
    </recommendedName>
</protein>
<evidence type="ECO:0000313" key="2">
    <source>
        <dbReference type="Proteomes" id="UP000075787"/>
    </source>
</evidence>
<dbReference type="SUPFAM" id="SSF55724">
    <property type="entry name" value="Mog1p/PsbP-like"/>
    <property type="match status" value="1"/>
</dbReference>
<accession>A0A161Q4A2</accession>